<dbReference type="SUPFAM" id="SSF55073">
    <property type="entry name" value="Nucleotide cyclase"/>
    <property type="match status" value="1"/>
</dbReference>
<dbReference type="CDD" id="cd01949">
    <property type="entry name" value="GGDEF"/>
    <property type="match status" value="1"/>
</dbReference>
<gene>
    <name evidence="3" type="ORF">C7J97_03750</name>
</gene>
<dbReference type="InterPro" id="IPR000160">
    <property type="entry name" value="GGDEF_dom"/>
</dbReference>
<feature type="domain" description="GGDEF" evidence="2">
    <location>
        <begin position="494"/>
        <end position="628"/>
    </location>
</feature>
<keyword evidence="1" id="KW-0472">Membrane</keyword>
<dbReference type="SMART" id="SM00267">
    <property type="entry name" value="GGDEF"/>
    <property type="match status" value="1"/>
</dbReference>
<feature type="transmembrane region" description="Helical" evidence="1">
    <location>
        <begin position="299"/>
        <end position="319"/>
    </location>
</feature>
<dbReference type="Gene3D" id="3.30.450.20">
    <property type="entry name" value="PAS domain"/>
    <property type="match status" value="1"/>
</dbReference>
<dbReference type="NCBIfam" id="TIGR00254">
    <property type="entry name" value="GGDEF"/>
    <property type="match status" value="1"/>
</dbReference>
<dbReference type="InterPro" id="IPR029787">
    <property type="entry name" value="Nucleotide_cyclase"/>
</dbReference>
<proteinExistence type="predicted"/>
<organism evidence="3 4">
    <name type="scientific">Faecalibacterium prausnitzii</name>
    <dbReference type="NCBI Taxonomy" id="853"/>
    <lineage>
        <taxon>Bacteria</taxon>
        <taxon>Bacillati</taxon>
        <taxon>Bacillota</taxon>
        <taxon>Clostridia</taxon>
        <taxon>Eubacteriales</taxon>
        <taxon>Oscillospiraceae</taxon>
        <taxon>Faecalibacterium</taxon>
    </lineage>
</organism>
<dbReference type="Pfam" id="PF00990">
    <property type="entry name" value="GGDEF"/>
    <property type="match status" value="1"/>
</dbReference>
<protein>
    <submittedName>
        <fullName evidence="3">GGDEF domain-containing protein</fullName>
    </submittedName>
</protein>
<dbReference type="Gene3D" id="3.30.70.270">
    <property type="match status" value="1"/>
</dbReference>
<feature type="transmembrane region" description="Helical" evidence="1">
    <location>
        <begin position="19"/>
        <end position="39"/>
    </location>
</feature>
<dbReference type="PANTHER" id="PTHR46663:SF2">
    <property type="entry name" value="GGDEF DOMAIN-CONTAINING PROTEIN"/>
    <property type="match status" value="1"/>
</dbReference>
<sequence>MAAGQSGGIDLMKNKRKNILLIAGMLLALLVGILAYSAYTQKQIYQESTANLLSTYGQSAKTFTMFAQRNWNILNDWDSYLGTLAELGEQEGQWQEYIAQKATWQYTDFYLFNEQCEFWTTAGRQGTAMYMKATFEKLYTENKPVISSYISSQGIRKILFAIPMEQPLQLDGTTYTALVVSYDNAVLEKLLGSMVYEGQSDCYIVRSNGDVVLSTETKTEITEQMTNLFDYLQQNASVDQPYFDTMVQTLPQGGEGCVLFTMNGQKYYLIYQPLGLMDWSIIGIVPTGVVDAGMRRVQVATILVIALLGLLIMAGVIKIQRDAERNRRRELERCREKSDMMFEGMVRVVERFAVCDLDRDRYQYHERRGEPLYQPEGSYQQMLEQISRKYVVLTDSENAKIPQMLAPENLRRLIKTDNDSLKLEYAARDKSAFFMMTVVPMAWKENRLTRVMMIVQDMGKQHLLQSLANTDGLTGLLNKRYFDRVLTVLEQHSQPFALFYMDLDRFKPVNDTYGHDVGDKLLKGVSQRLQGCIRSRDYAFRLGGDEFALLLLGPMESEACASKMNLICEMVAVPYEIDGNTVSVGASCGYALYPAESVDVQQVRYIADQRMYENKQANHARQDGAEGI</sequence>
<evidence type="ECO:0000313" key="3">
    <source>
        <dbReference type="EMBL" id="RCH47235.1"/>
    </source>
</evidence>
<dbReference type="InterPro" id="IPR043128">
    <property type="entry name" value="Rev_trsase/Diguanyl_cyclase"/>
</dbReference>
<dbReference type="PROSITE" id="PS50887">
    <property type="entry name" value="GGDEF"/>
    <property type="match status" value="1"/>
</dbReference>
<dbReference type="Proteomes" id="UP000252378">
    <property type="component" value="Unassembled WGS sequence"/>
</dbReference>
<evidence type="ECO:0000313" key="4">
    <source>
        <dbReference type="Proteomes" id="UP000252378"/>
    </source>
</evidence>
<evidence type="ECO:0000256" key="1">
    <source>
        <dbReference type="SAM" id="Phobius"/>
    </source>
</evidence>
<keyword evidence="1" id="KW-0812">Transmembrane</keyword>
<reference evidence="3 4" key="1">
    <citation type="submission" date="2018-03" db="EMBL/GenBank/DDBJ databases">
        <title>Complete genome sequencing of Faecalibacterium prausnitzii strains isolated from the human gut.</title>
        <authorList>
            <person name="Fitzgerald B.C."/>
            <person name="Shkoporov A.N."/>
            <person name="Ross P.R."/>
            <person name="Hill C."/>
        </authorList>
    </citation>
    <scope>NUCLEOTIDE SEQUENCE [LARGE SCALE GENOMIC DNA]</scope>
    <source>
        <strain evidence="3 4">ATCC 27768</strain>
    </source>
</reference>
<dbReference type="InterPro" id="IPR052163">
    <property type="entry name" value="DGC-Regulatory_Protein"/>
</dbReference>
<dbReference type="EMBL" id="PXUP01000004">
    <property type="protein sequence ID" value="RCH47235.1"/>
    <property type="molecule type" value="Genomic_DNA"/>
</dbReference>
<accession>A0A367GAV6</accession>
<dbReference type="PANTHER" id="PTHR46663">
    <property type="entry name" value="DIGUANYLATE CYCLASE DGCT-RELATED"/>
    <property type="match status" value="1"/>
</dbReference>
<comment type="caution">
    <text evidence="3">The sequence shown here is derived from an EMBL/GenBank/DDBJ whole genome shotgun (WGS) entry which is preliminary data.</text>
</comment>
<name>A0A367GAV6_9FIRM</name>
<dbReference type="AlphaFoldDB" id="A0A367GAV6"/>
<keyword evidence="1" id="KW-1133">Transmembrane helix</keyword>
<evidence type="ECO:0000259" key="2">
    <source>
        <dbReference type="PROSITE" id="PS50887"/>
    </source>
</evidence>